<accession>A0ACC2FYB6</accession>
<sequence>MKFMYKEEHPFEKRRSEGEKIRKKYPDRVPVIVEKAPKARIGDLDKKKYLVPSDLTVGQFYFLIRKRIHLRAEDALFFFVNNVIPPTSATMGLLYQEHHEEDFFLITKTHFLTRIKLAPPIPAIMPALLERPKLSNAMARALHKHIMRERDRKRQEEEEVDKMMEQKQKEEEERKRKKEVEERMSLDETKEQIMKMGEKLQGLQEEKHQLFLQLKKVLHEEEKRRRKEQSDMTSLTSATYQPGMAIHSGQHLLSMQAGQVTLGRSPALLGERSKQLFQSPVLPGRHYQSQPGMSSAGSEHGQYAASQPTHGPYGQLTQAQHASPFVSSQPVPVSYASSSQLRGASAFPTMQYHPQGFAVHGHFTSQPGFLPSTGIPLQNQLEHANQQSGFTDSSALRSMHAQGLHANAAGLLTSSSLAVQIPSAKSGLPYAHPPRPASPGSFTHGTPPQQTHPATFQSSPQPATRHAYLSHSQPGQRFYHHTKTTVLLRAELAQPESLHCAGRTSRVPESDRISSGWPLFPVWCLELLENMAELAENVSLPLSQESFEDLWNMNLTLIGGQPPSICDSWPDYSMNTDFMGAPLQGTFDDGQYDITAPQPGSSTLDIGSPPTSSVPTTSDYPGAHSFQLRFLQSGTAKSVTCTYSSCLNKLFCQLAKTCPVQMVVDHPPPPGAVVRALAVYKKLSDVADVVKRCPHHQSISENNEGPAPPGHLIRVEGNQRAEYMEDRNTQRQSVVVPYEPPQVGSECTTVLYSFMCNSSCMGGMNRRPILSIITLETQDGQLLGRRSFEVRVCACPGRDRKTEETNQKKQEVSLETKSKPAQGTKRAVMETSMLVPHPEFSKKNKLSSPAVSDDDIHTLQIRGKERFEMLKKINDGLELSDLVPAADADKYRQKRDPLPRRVGKQDSKVGSKKGKKLLVKEERSDSD</sequence>
<dbReference type="EMBL" id="CM055747">
    <property type="protein sequence ID" value="KAJ7996227.1"/>
    <property type="molecule type" value="Genomic_DNA"/>
</dbReference>
<reference evidence="1" key="1">
    <citation type="submission" date="2021-05" db="EMBL/GenBank/DDBJ databases">
        <authorList>
            <person name="Pan Q."/>
            <person name="Jouanno E."/>
            <person name="Zahm M."/>
            <person name="Klopp C."/>
            <person name="Cabau C."/>
            <person name="Louis A."/>
            <person name="Berthelot C."/>
            <person name="Parey E."/>
            <person name="Roest Crollius H."/>
            <person name="Montfort J."/>
            <person name="Robinson-Rechavi M."/>
            <person name="Bouchez O."/>
            <person name="Lampietro C."/>
            <person name="Lopez Roques C."/>
            <person name="Donnadieu C."/>
            <person name="Postlethwait J."/>
            <person name="Bobe J."/>
            <person name="Dillon D."/>
            <person name="Chandos A."/>
            <person name="von Hippel F."/>
            <person name="Guiguen Y."/>
        </authorList>
    </citation>
    <scope>NUCLEOTIDE SEQUENCE</scope>
    <source>
        <strain evidence="1">YG-Jan2019</strain>
    </source>
</reference>
<organism evidence="1 2">
    <name type="scientific">Dallia pectoralis</name>
    <name type="common">Alaska blackfish</name>
    <dbReference type="NCBI Taxonomy" id="75939"/>
    <lineage>
        <taxon>Eukaryota</taxon>
        <taxon>Metazoa</taxon>
        <taxon>Chordata</taxon>
        <taxon>Craniata</taxon>
        <taxon>Vertebrata</taxon>
        <taxon>Euteleostomi</taxon>
        <taxon>Actinopterygii</taxon>
        <taxon>Neopterygii</taxon>
        <taxon>Teleostei</taxon>
        <taxon>Protacanthopterygii</taxon>
        <taxon>Esociformes</taxon>
        <taxon>Umbridae</taxon>
        <taxon>Dallia</taxon>
    </lineage>
</organism>
<dbReference type="Proteomes" id="UP001157502">
    <property type="component" value="Chromosome 20"/>
</dbReference>
<name>A0ACC2FYB6_DALPE</name>
<protein>
    <submittedName>
        <fullName evidence="1">Uncharacterized protein</fullName>
    </submittedName>
</protein>
<evidence type="ECO:0000313" key="2">
    <source>
        <dbReference type="Proteomes" id="UP001157502"/>
    </source>
</evidence>
<evidence type="ECO:0000313" key="1">
    <source>
        <dbReference type="EMBL" id="KAJ7996227.1"/>
    </source>
</evidence>
<proteinExistence type="predicted"/>
<gene>
    <name evidence="1" type="ORF">DPEC_G00234860</name>
</gene>
<comment type="caution">
    <text evidence="1">The sequence shown here is derived from an EMBL/GenBank/DDBJ whole genome shotgun (WGS) entry which is preliminary data.</text>
</comment>
<keyword evidence="2" id="KW-1185">Reference proteome</keyword>